<feature type="region of interest" description="Disordered" evidence="1">
    <location>
        <begin position="156"/>
        <end position="176"/>
    </location>
</feature>
<feature type="region of interest" description="Disordered" evidence="1">
    <location>
        <begin position="1"/>
        <end position="26"/>
    </location>
</feature>
<proteinExistence type="predicted"/>
<keyword evidence="3" id="KW-1185">Reference proteome</keyword>
<evidence type="ECO:0000313" key="3">
    <source>
        <dbReference type="Proteomes" id="UP001527866"/>
    </source>
</evidence>
<reference evidence="2 3" key="1">
    <citation type="submission" date="2023-01" db="EMBL/GenBank/DDBJ databases">
        <title>Draft genome sequence of Nocardiopsis sp. RSe5-2 isolated from halophytes.</title>
        <authorList>
            <person name="Duangmal K."/>
            <person name="Chantavorakit T."/>
        </authorList>
    </citation>
    <scope>NUCLEOTIDE SEQUENCE [LARGE SCALE GENOMIC DNA]</scope>
    <source>
        <strain evidence="2 3">RSe5-2</strain>
    </source>
</reference>
<dbReference type="EMBL" id="JAQFWQ010000041">
    <property type="protein sequence ID" value="MDA2812084.1"/>
    <property type="molecule type" value="Genomic_DNA"/>
</dbReference>
<organism evidence="2 3">
    <name type="scientific">Nocardiopsis endophytica</name>
    <dbReference type="NCBI Taxonomy" id="3018445"/>
    <lineage>
        <taxon>Bacteria</taxon>
        <taxon>Bacillati</taxon>
        <taxon>Actinomycetota</taxon>
        <taxon>Actinomycetes</taxon>
        <taxon>Streptosporangiales</taxon>
        <taxon>Nocardiopsidaceae</taxon>
        <taxon>Nocardiopsis</taxon>
    </lineage>
</organism>
<evidence type="ECO:0000313" key="2">
    <source>
        <dbReference type="EMBL" id="MDA2812084.1"/>
    </source>
</evidence>
<name>A0ABT4U561_9ACTN</name>
<accession>A0ABT4U561</accession>
<dbReference type="Proteomes" id="UP001527866">
    <property type="component" value="Unassembled WGS sequence"/>
</dbReference>
<feature type="compositionally biased region" description="Basic and acidic residues" evidence="1">
    <location>
        <begin position="156"/>
        <end position="165"/>
    </location>
</feature>
<evidence type="ECO:0000256" key="1">
    <source>
        <dbReference type="SAM" id="MobiDB-lite"/>
    </source>
</evidence>
<protein>
    <recommendedName>
        <fullName evidence="4">PE-PGRS family protein</fullName>
    </recommendedName>
</protein>
<gene>
    <name evidence="2" type="ORF">O4J56_15680</name>
</gene>
<comment type="caution">
    <text evidence="2">The sequence shown here is derived from an EMBL/GenBank/DDBJ whole genome shotgun (WGS) entry which is preliminary data.</text>
</comment>
<dbReference type="RefSeq" id="WP_270686535.1">
    <property type="nucleotide sequence ID" value="NZ_JAQFWQ010000041.1"/>
</dbReference>
<evidence type="ECO:0008006" key="4">
    <source>
        <dbReference type="Google" id="ProtNLM"/>
    </source>
</evidence>
<sequence>MGRPDQPRDPATGRYTFGRARPGEGPGLFRRLMDRLFGGREPDDRPGWFPDEPEEPETVHLDISDDLEHFATPTRDDAFTFDVRIRVVWSASVTCADPEERREIEEAVEAFVEERRASVRGELMSRVRPLGRRLPPYQAAELERLINEDNAREHFLIPRRPEPPRHGPAARPGRDRSLLDAPYELVDAQVHAWVDPCDAVRRLVQDQWLEQTRRAGRQALAVQEVARLAERQEYWHDLFLRTLRRMGRVDENQADWVAVDALRMATDADASPGGAEAVLREALDRRNREGSQLAQQLAGMIDAAGRDEAGLLEFAFASDTALRAVLEHLGVPVEQIERARERGDLEG</sequence>